<dbReference type="InterPro" id="IPR001163">
    <property type="entry name" value="Sm_dom_euk/arc"/>
</dbReference>
<dbReference type="GO" id="GO:0071209">
    <property type="term" value="F:U7 snRNA binding"/>
    <property type="evidence" value="ECO:0007669"/>
    <property type="project" value="TreeGrafter"/>
</dbReference>
<dbReference type="Proteomes" id="UP000095281">
    <property type="component" value="Unplaced"/>
</dbReference>
<accession>A0A1I8AXX2</accession>
<evidence type="ECO:0000259" key="1">
    <source>
        <dbReference type="SMART" id="SM00651"/>
    </source>
</evidence>
<dbReference type="WBParaSite" id="MhA1_Contig1000.frz3.gene29">
    <property type="protein sequence ID" value="MhA1_Contig1000.frz3.gene29"/>
    <property type="gene ID" value="MhA1_Contig1000.frz3.gene29"/>
</dbReference>
<dbReference type="InterPro" id="IPR010920">
    <property type="entry name" value="LSM_dom_sf"/>
</dbReference>
<dbReference type="InterPro" id="IPR052840">
    <property type="entry name" value="U7_snRNA_Sm-like"/>
</dbReference>
<sequence>MTVTLGLFLQESVGSFVVIELKDETAIEGKIVFVEPKSLNIELTDIVVYRRGIKKLKALSLQTLFIKGRYIRFVHFEGYQSVLNLLKKSLRKK</sequence>
<dbReference type="PANTHER" id="PTHR21196:SF1">
    <property type="entry name" value="U7 SNRNA-ASSOCIATED SM-LIKE PROTEIN LSM10"/>
    <property type="match status" value="1"/>
</dbReference>
<evidence type="ECO:0000313" key="2">
    <source>
        <dbReference type="Proteomes" id="UP000095281"/>
    </source>
</evidence>
<dbReference type="GO" id="GO:0071254">
    <property type="term" value="C:cytoplasmic U snRNP body"/>
    <property type="evidence" value="ECO:0007669"/>
    <property type="project" value="TreeGrafter"/>
</dbReference>
<proteinExistence type="predicted"/>
<organism evidence="2 3">
    <name type="scientific">Meloidogyne hapla</name>
    <name type="common">Root-knot nematode worm</name>
    <dbReference type="NCBI Taxonomy" id="6305"/>
    <lineage>
        <taxon>Eukaryota</taxon>
        <taxon>Metazoa</taxon>
        <taxon>Ecdysozoa</taxon>
        <taxon>Nematoda</taxon>
        <taxon>Chromadorea</taxon>
        <taxon>Rhabditida</taxon>
        <taxon>Tylenchina</taxon>
        <taxon>Tylenchomorpha</taxon>
        <taxon>Tylenchoidea</taxon>
        <taxon>Meloidogynidae</taxon>
        <taxon>Meloidogyninae</taxon>
        <taxon>Meloidogyne</taxon>
    </lineage>
</organism>
<keyword evidence="2" id="KW-1185">Reference proteome</keyword>
<dbReference type="GO" id="GO:0016604">
    <property type="term" value="C:nuclear body"/>
    <property type="evidence" value="ECO:0007669"/>
    <property type="project" value="TreeGrafter"/>
</dbReference>
<dbReference type="SUPFAM" id="SSF50182">
    <property type="entry name" value="Sm-like ribonucleoproteins"/>
    <property type="match status" value="1"/>
</dbReference>
<reference evidence="3" key="1">
    <citation type="submission" date="2016-11" db="UniProtKB">
        <authorList>
            <consortium name="WormBaseParasite"/>
        </authorList>
    </citation>
    <scope>IDENTIFICATION</scope>
</reference>
<dbReference type="PANTHER" id="PTHR21196">
    <property type="entry name" value="U7 SNRNA-ASSOCIATED SM-LIKE PROTEIN LSM10"/>
    <property type="match status" value="1"/>
</dbReference>
<dbReference type="Gene3D" id="2.30.30.100">
    <property type="match status" value="1"/>
</dbReference>
<evidence type="ECO:0000313" key="3">
    <source>
        <dbReference type="WBParaSite" id="MhA1_Contig1000.frz3.gene29"/>
    </source>
</evidence>
<name>A0A1I8AXX2_MELHA</name>
<dbReference type="GO" id="GO:0071208">
    <property type="term" value="F:histone pre-mRNA DCP binding"/>
    <property type="evidence" value="ECO:0007669"/>
    <property type="project" value="TreeGrafter"/>
</dbReference>
<feature type="domain" description="Sm" evidence="1">
    <location>
        <begin position="7"/>
        <end position="76"/>
    </location>
</feature>
<dbReference type="GO" id="GO:0006398">
    <property type="term" value="P:mRNA 3'-end processing by stem-loop binding and cleavage"/>
    <property type="evidence" value="ECO:0007669"/>
    <property type="project" value="TreeGrafter"/>
</dbReference>
<protein>
    <submittedName>
        <fullName evidence="3">Sm domain-containing protein</fullName>
    </submittedName>
</protein>
<dbReference type="AlphaFoldDB" id="A0A1I8AXX2"/>
<dbReference type="Pfam" id="PF01423">
    <property type="entry name" value="LSM"/>
    <property type="match status" value="1"/>
</dbReference>
<dbReference type="SMART" id="SM00651">
    <property type="entry name" value="Sm"/>
    <property type="match status" value="1"/>
</dbReference>